<dbReference type="InterPro" id="IPR024134">
    <property type="entry name" value="SOD_Cu/Zn_/chaperone"/>
</dbReference>
<gene>
    <name evidence="4" type="ORF">AB1Y20_013071</name>
</gene>
<evidence type="ECO:0000313" key="5">
    <source>
        <dbReference type="Proteomes" id="UP001515480"/>
    </source>
</evidence>
<dbReference type="EMBL" id="JBGBPQ010000023">
    <property type="protein sequence ID" value="KAL1500414.1"/>
    <property type="molecule type" value="Genomic_DNA"/>
</dbReference>
<feature type="domain" description="Superoxide dismutase copper/zinc binding" evidence="3">
    <location>
        <begin position="35"/>
        <end position="189"/>
    </location>
</feature>
<dbReference type="InterPro" id="IPR036423">
    <property type="entry name" value="SOD-like_Cu/Zn_dom_sf"/>
</dbReference>
<protein>
    <recommendedName>
        <fullName evidence="3">Superoxide dismutase copper/zinc binding domain-containing protein</fullName>
    </recommendedName>
</protein>
<keyword evidence="1" id="KW-0812">Transmembrane</keyword>
<evidence type="ECO:0000256" key="2">
    <source>
        <dbReference type="SAM" id="SignalP"/>
    </source>
</evidence>
<feature type="transmembrane region" description="Helical" evidence="1">
    <location>
        <begin position="368"/>
        <end position="390"/>
    </location>
</feature>
<name>A0AB34ILQ9_PRYPA</name>
<reference evidence="4 5" key="1">
    <citation type="journal article" date="2024" name="Science">
        <title>Giant polyketide synthase enzymes in the biosynthesis of giant marine polyether toxins.</title>
        <authorList>
            <person name="Fallon T.R."/>
            <person name="Shende V.V."/>
            <person name="Wierzbicki I.H."/>
            <person name="Pendleton A.L."/>
            <person name="Watervoot N.F."/>
            <person name="Auber R.P."/>
            <person name="Gonzalez D.J."/>
            <person name="Wisecaver J.H."/>
            <person name="Moore B.S."/>
        </authorList>
    </citation>
    <scope>NUCLEOTIDE SEQUENCE [LARGE SCALE GENOMIC DNA]</scope>
    <source>
        <strain evidence="4 5">12B1</strain>
    </source>
</reference>
<keyword evidence="1" id="KW-0472">Membrane</keyword>
<evidence type="ECO:0000256" key="1">
    <source>
        <dbReference type="SAM" id="Phobius"/>
    </source>
</evidence>
<feature type="chain" id="PRO_5044279121" description="Superoxide dismutase copper/zinc binding domain-containing protein" evidence="2">
    <location>
        <begin position="19"/>
        <end position="432"/>
    </location>
</feature>
<keyword evidence="5" id="KW-1185">Reference proteome</keyword>
<keyword evidence="2" id="KW-0732">Signal</keyword>
<dbReference type="PANTHER" id="PTHR10003">
    <property type="entry name" value="SUPEROXIDE DISMUTASE CU-ZN -RELATED"/>
    <property type="match status" value="1"/>
</dbReference>
<feature type="signal peptide" evidence="2">
    <location>
        <begin position="1"/>
        <end position="18"/>
    </location>
</feature>
<dbReference type="SUPFAM" id="SSF49329">
    <property type="entry name" value="Cu,Zn superoxide dismutase-like"/>
    <property type="match status" value="2"/>
</dbReference>
<proteinExistence type="predicted"/>
<comment type="caution">
    <text evidence="4">The sequence shown here is derived from an EMBL/GenBank/DDBJ whole genome shotgun (WGS) entry which is preliminary data.</text>
</comment>
<dbReference type="GO" id="GO:0005507">
    <property type="term" value="F:copper ion binding"/>
    <property type="evidence" value="ECO:0007669"/>
    <property type="project" value="InterPro"/>
</dbReference>
<keyword evidence="1" id="KW-1133">Transmembrane helix</keyword>
<sequence>MPSPLLPLILLLPHGAAAVNKAVARIRGATAANPVSGWVVFEQDESDPLADVTVRVNVSGLSVGEHGFHVHQFGDSRVTKNLSTFGAHFVPFCIPPDVPINGSATADDCQKDATHGLPPSEWRQPGDMGNVLVTGTAPVVLTLVLGQQKMSLTDPLRSIVGRTVVFHSLRDDGSQPYGNTGDPEAYGMIGMKRPDDGATNSALAPTVPKVDKVICTFQGAYPGVPLTGPDVRGSAILQLMEPERPGIVRMRARLEGLSKGNTHSFHFHTWGDMTVAFTDLGSIYSANSIYVDSISVNSPTGVAFYQAEYSADSLLQHVGRSLTIHAGGDSSSPTISAAVCGLANPRATLDLTGSPFAEGDEAPMSGGVLLLVVVTVIVVSAFLGTAVLYFMRVPIPFCGRCLYVDMIALSPPPPPPQGHYADQGKYGSAQRA</sequence>
<dbReference type="Proteomes" id="UP001515480">
    <property type="component" value="Unassembled WGS sequence"/>
</dbReference>
<dbReference type="AlphaFoldDB" id="A0AB34ILQ9"/>
<dbReference type="GO" id="GO:0006801">
    <property type="term" value="P:superoxide metabolic process"/>
    <property type="evidence" value="ECO:0007669"/>
    <property type="project" value="InterPro"/>
</dbReference>
<dbReference type="Gene3D" id="2.60.40.200">
    <property type="entry name" value="Superoxide dismutase, copper/zinc binding domain"/>
    <property type="match status" value="2"/>
</dbReference>
<evidence type="ECO:0000259" key="3">
    <source>
        <dbReference type="Pfam" id="PF00080"/>
    </source>
</evidence>
<accession>A0AB34ILQ9</accession>
<dbReference type="InterPro" id="IPR001424">
    <property type="entry name" value="SOD_Cu_Zn_dom"/>
</dbReference>
<dbReference type="Pfam" id="PF00080">
    <property type="entry name" value="Sod_Cu"/>
    <property type="match status" value="1"/>
</dbReference>
<organism evidence="4 5">
    <name type="scientific">Prymnesium parvum</name>
    <name type="common">Toxic golden alga</name>
    <dbReference type="NCBI Taxonomy" id="97485"/>
    <lineage>
        <taxon>Eukaryota</taxon>
        <taxon>Haptista</taxon>
        <taxon>Haptophyta</taxon>
        <taxon>Prymnesiophyceae</taxon>
        <taxon>Prymnesiales</taxon>
        <taxon>Prymnesiaceae</taxon>
        <taxon>Prymnesium</taxon>
    </lineage>
</organism>
<evidence type="ECO:0000313" key="4">
    <source>
        <dbReference type="EMBL" id="KAL1500414.1"/>
    </source>
</evidence>